<protein>
    <recommendedName>
        <fullName evidence="8">IclR family transcriptional regulator</fullName>
    </recommendedName>
</protein>
<dbReference type="InterPro" id="IPR050707">
    <property type="entry name" value="HTH_MetabolicPath_Reg"/>
</dbReference>
<feature type="domain" description="IclR-ED" evidence="5">
    <location>
        <begin position="87"/>
        <end position="270"/>
    </location>
</feature>
<accession>A0ABN4EUX1</accession>
<gene>
    <name evidence="6" type="ORF">RO07_25025</name>
</gene>
<dbReference type="Gene3D" id="3.30.450.40">
    <property type="match status" value="1"/>
</dbReference>
<keyword evidence="1" id="KW-0805">Transcription regulation</keyword>
<dbReference type="SUPFAM" id="SSF55781">
    <property type="entry name" value="GAF domain-like"/>
    <property type="match status" value="1"/>
</dbReference>
<dbReference type="PROSITE" id="PS51077">
    <property type="entry name" value="HTH_ICLR"/>
    <property type="match status" value="1"/>
</dbReference>
<reference evidence="6" key="1">
    <citation type="submission" date="2016-11" db="EMBL/GenBank/DDBJ databases">
        <title>Complete Genome Sequencing of Pandoraea pulmonicola DSM 16583.</title>
        <authorList>
            <person name="Chan K.-G."/>
        </authorList>
    </citation>
    <scope>NUCLEOTIDE SEQUENCE</scope>
    <source>
        <strain evidence="6">DSM 16583</strain>
    </source>
</reference>
<dbReference type="InterPro" id="IPR029016">
    <property type="entry name" value="GAF-like_dom_sf"/>
</dbReference>
<dbReference type="PANTHER" id="PTHR30136:SF35">
    <property type="entry name" value="HTH-TYPE TRANSCRIPTIONAL REGULATOR RV1719"/>
    <property type="match status" value="1"/>
</dbReference>
<keyword evidence="3" id="KW-0804">Transcription</keyword>
<dbReference type="Pfam" id="PF09339">
    <property type="entry name" value="HTH_IclR"/>
    <property type="match status" value="1"/>
</dbReference>
<sequence>MIFERAEKVMPRATDGIQPRTTRIQSIERAAGLLRQIAASNLTGLRLVDLVRMSGLPKATVSRILSELSTFGFVVRDDAHRFHLGAFSRELGVAASAHFRLPDLCRPVVASLADLTGEAVYLKMKSGTEVICLDMATPAKRCDVGGAFKGCRVSLGVGAGGLALLSFLAEEERRGVLNKGRILLPSGSVLYPDTLARRVEQTRATGFAESAGEVVPGMSALGFPIFDTGGRPVVAMSVAVPTSKLTAAHRRFVLERLREHAGRVQTVIRHHRVMAHDPLSY</sequence>
<evidence type="ECO:0000256" key="3">
    <source>
        <dbReference type="ARBA" id="ARBA00023163"/>
    </source>
</evidence>
<evidence type="ECO:0000256" key="1">
    <source>
        <dbReference type="ARBA" id="ARBA00023015"/>
    </source>
</evidence>
<evidence type="ECO:0000259" key="5">
    <source>
        <dbReference type="PROSITE" id="PS51078"/>
    </source>
</evidence>
<keyword evidence="2" id="KW-0238">DNA-binding</keyword>
<evidence type="ECO:0000259" key="4">
    <source>
        <dbReference type="PROSITE" id="PS51077"/>
    </source>
</evidence>
<feature type="domain" description="HTH iclR-type" evidence="4">
    <location>
        <begin position="24"/>
        <end position="86"/>
    </location>
</feature>
<name>A0ABN4EUX1_PANPU</name>
<dbReference type="EMBL" id="CP010310">
    <property type="protein sequence ID" value="AJC22900.2"/>
    <property type="molecule type" value="Genomic_DNA"/>
</dbReference>
<dbReference type="Proteomes" id="UP000035086">
    <property type="component" value="Chromosome"/>
</dbReference>
<dbReference type="InterPro" id="IPR036390">
    <property type="entry name" value="WH_DNA-bd_sf"/>
</dbReference>
<dbReference type="InterPro" id="IPR036388">
    <property type="entry name" value="WH-like_DNA-bd_sf"/>
</dbReference>
<dbReference type="PROSITE" id="PS51078">
    <property type="entry name" value="ICLR_ED"/>
    <property type="match status" value="1"/>
</dbReference>
<evidence type="ECO:0000313" key="7">
    <source>
        <dbReference type="Proteomes" id="UP000035086"/>
    </source>
</evidence>
<dbReference type="Gene3D" id="1.10.10.10">
    <property type="entry name" value="Winged helix-like DNA-binding domain superfamily/Winged helix DNA-binding domain"/>
    <property type="match status" value="1"/>
</dbReference>
<evidence type="ECO:0000256" key="2">
    <source>
        <dbReference type="ARBA" id="ARBA00023125"/>
    </source>
</evidence>
<evidence type="ECO:0000313" key="6">
    <source>
        <dbReference type="EMBL" id="AJC22900.2"/>
    </source>
</evidence>
<keyword evidence="7" id="KW-1185">Reference proteome</keyword>
<evidence type="ECO:0008006" key="8">
    <source>
        <dbReference type="Google" id="ProtNLM"/>
    </source>
</evidence>
<dbReference type="Pfam" id="PF01614">
    <property type="entry name" value="IclR_C"/>
    <property type="match status" value="1"/>
</dbReference>
<dbReference type="SMART" id="SM00346">
    <property type="entry name" value="HTH_ICLR"/>
    <property type="match status" value="1"/>
</dbReference>
<dbReference type="RefSeq" id="WP_072637086.1">
    <property type="nucleotide sequence ID" value="NZ_CP010310.2"/>
</dbReference>
<organism evidence="6 7">
    <name type="scientific">Pandoraea pulmonicola</name>
    <dbReference type="NCBI Taxonomy" id="93221"/>
    <lineage>
        <taxon>Bacteria</taxon>
        <taxon>Pseudomonadati</taxon>
        <taxon>Pseudomonadota</taxon>
        <taxon>Betaproteobacteria</taxon>
        <taxon>Burkholderiales</taxon>
        <taxon>Burkholderiaceae</taxon>
        <taxon>Pandoraea</taxon>
    </lineage>
</organism>
<dbReference type="InterPro" id="IPR005471">
    <property type="entry name" value="Tscrpt_reg_IclR_N"/>
</dbReference>
<dbReference type="SUPFAM" id="SSF46785">
    <property type="entry name" value="Winged helix' DNA-binding domain"/>
    <property type="match status" value="1"/>
</dbReference>
<dbReference type="InterPro" id="IPR014757">
    <property type="entry name" value="Tscrpt_reg_IclR_C"/>
</dbReference>
<dbReference type="PANTHER" id="PTHR30136">
    <property type="entry name" value="HELIX-TURN-HELIX TRANSCRIPTIONAL REGULATOR, ICLR FAMILY"/>
    <property type="match status" value="1"/>
</dbReference>
<proteinExistence type="predicted"/>